<proteinExistence type="predicted"/>
<dbReference type="EMBL" id="CACSAS010000045">
    <property type="protein sequence ID" value="CAA0130186.1"/>
    <property type="molecule type" value="Genomic_DNA"/>
</dbReference>
<reference evidence="1 2" key="1">
    <citation type="submission" date="2019-12" db="EMBL/GenBank/DDBJ databases">
        <authorList>
            <person name="Reyes-Prieto M."/>
        </authorList>
    </citation>
    <scope>NUCLEOTIDE SEQUENCE [LARGE SCALE GENOMIC DNA]</scope>
    <source>
        <strain evidence="1">HF14-78462</strain>
    </source>
</reference>
<name>A0A5S9R4X4_9HYPH</name>
<protein>
    <submittedName>
        <fullName evidence="1">Uncharacterized protein</fullName>
    </submittedName>
</protein>
<gene>
    <name evidence="1" type="ORF">STARVERO_04320</name>
</gene>
<dbReference type="AlphaFoldDB" id="A0A5S9R4X4"/>
<evidence type="ECO:0000313" key="2">
    <source>
        <dbReference type="Proteomes" id="UP000433050"/>
    </source>
</evidence>
<organism evidence="1 2">
    <name type="scientific">Starkeya nomas</name>
    <dbReference type="NCBI Taxonomy" id="2666134"/>
    <lineage>
        <taxon>Bacteria</taxon>
        <taxon>Pseudomonadati</taxon>
        <taxon>Pseudomonadota</taxon>
        <taxon>Alphaproteobacteria</taxon>
        <taxon>Hyphomicrobiales</taxon>
        <taxon>Xanthobacteraceae</taxon>
        <taxon>Starkeya</taxon>
    </lineage>
</organism>
<accession>A0A5S9R4X4</accession>
<evidence type="ECO:0000313" key="1">
    <source>
        <dbReference type="EMBL" id="CAA0130186.1"/>
    </source>
</evidence>
<dbReference type="RefSeq" id="WP_159602558.1">
    <property type="nucleotide sequence ID" value="NZ_CACSAS010000045.1"/>
</dbReference>
<dbReference type="Proteomes" id="UP000433050">
    <property type="component" value="Unassembled WGS sequence"/>
</dbReference>
<keyword evidence="2" id="KW-1185">Reference proteome</keyword>
<sequence>MSKRPLDIANLRRLVGVVSTAFEQLPPIDSERFASYGEHRRAAEAALDELARTEGARWRETGADVALSLGGVRASSTGGVSAAMRNWIASAKIKIGGAA</sequence>